<name>A0AAV3PNM9_LITER</name>
<dbReference type="InterPro" id="IPR001841">
    <property type="entry name" value="Znf_RING"/>
</dbReference>
<dbReference type="InterPro" id="IPR044249">
    <property type="entry name" value="XERICO-like"/>
</dbReference>
<keyword evidence="4" id="KW-1185">Reference proteome</keyword>
<evidence type="ECO:0000313" key="3">
    <source>
        <dbReference type="EMBL" id="GAA0152835.1"/>
    </source>
</evidence>
<keyword evidence="1" id="KW-0863">Zinc-finger</keyword>
<dbReference type="SUPFAM" id="SSF57850">
    <property type="entry name" value="RING/U-box"/>
    <property type="match status" value="1"/>
</dbReference>
<accession>A0AAV3PNM9</accession>
<keyword evidence="1" id="KW-0862">Zinc</keyword>
<sequence>MGLESQLTNVSSESIPILIFTTISNSICYLRSRFFAILQHIGIQPPPLNHHQNHEIEDPQNVVVGSGLANVVMLAEQLNLNLVVSYKYKEKNGDNCDEMKCVVCLNYFSGGEQVRTLACMHVFHKSCFDGWLDQLNFNCPLCRSELIADEHVE</sequence>
<dbReference type="InterPro" id="IPR013083">
    <property type="entry name" value="Znf_RING/FYVE/PHD"/>
</dbReference>
<dbReference type="Pfam" id="PF13639">
    <property type="entry name" value="zf-RING_2"/>
    <property type="match status" value="1"/>
</dbReference>
<dbReference type="PANTHER" id="PTHR47258:SF1">
    <property type="entry name" value="E3 UBIQUITIN-PROTEIN LIGASE XERICO-RELATED"/>
    <property type="match status" value="1"/>
</dbReference>
<reference evidence="3 4" key="1">
    <citation type="submission" date="2024-01" db="EMBL/GenBank/DDBJ databases">
        <title>The complete chloroplast genome sequence of Lithospermum erythrorhizon: insights into the phylogenetic relationship among Boraginaceae species and the maternal lineages of purple gromwells.</title>
        <authorList>
            <person name="Okada T."/>
            <person name="Watanabe K."/>
        </authorList>
    </citation>
    <scope>NUCLEOTIDE SEQUENCE [LARGE SCALE GENOMIC DNA]</scope>
</reference>
<proteinExistence type="predicted"/>
<evidence type="ECO:0000256" key="1">
    <source>
        <dbReference type="PROSITE-ProRule" id="PRU00175"/>
    </source>
</evidence>
<dbReference type="SMART" id="SM00184">
    <property type="entry name" value="RING"/>
    <property type="match status" value="1"/>
</dbReference>
<dbReference type="GO" id="GO:0008270">
    <property type="term" value="F:zinc ion binding"/>
    <property type="evidence" value="ECO:0007669"/>
    <property type="project" value="UniProtKB-KW"/>
</dbReference>
<gene>
    <name evidence="3" type="ORF">LIER_11213</name>
</gene>
<dbReference type="Gene3D" id="3.30.40.10">
    <property type="entry name" value="Zinc/RING finger domain, C3HC4 (zinc finger)"/>
    <property type="match status" value="1"/>
</dbReference>
<evidence type="ECO:0000259" key="2">
    <source>
        <dbReference type="PROSITE" id="PS50089"/>
    </source>
</evidence>
<comment type="caution">
    <text evidence="3">The sequence shown here is derived from an EMBL/GenBank/DDBJ whole genome shotgun (WGS) entry which is preliminary data.</text>
</comment>
<dbReference type="AlphaFoldDB" id="A0AAV3PNM9"/>
<dbReference type="EMBL" id="BAABME010002060">
    <property type="protein sequence ID" value="GAA0152835.1"/>
    <property type="molecule type" value="Genomic_DNA"/>
</dbReference>
<evidence type="ECO:0000313" key="4">
    <source>
        <dbReference type="Proteomes" id="UP001454036"/>
    </source>
</evidence>
<dbReference type="PROSITE" id="PS50089">
    <property type="entry name" value="ZF_RING_2"/>
    <property type="match status" value="1"/>
</dbReference>
<protein>
    <recommendedName>
        <fullName evidence="2">RING-type domain-containing protein</fullName>
    </recommendedName>
</protein>
<feature type="domain" description="RING-type" evidence="2">
    <location>
        <begin position="101"/>
        <end position="143"/>
    </location>
</feature>
<dbReference type="PANTHER" id="PTHR47258">
    <property type="match status" value="1"/>
</dbReference>
<keyword evidence="1" id="KW-0479">Metal-binding</keyword>
<organism evidence="3 4">
    <name type="scientific">Lithospermum erythrorhizon</name>
    <name type="common">Purple gromwell</name>
    <name type="synonym">Lithospermum officinale var. erythrorhizon</name>
    <dbReference type="NCBI Taxonomy" id="34254"/>
    <lineage>
        <taxon>Eukaryota</taxon>
        <taxon>Viridiplantae</taxon>
        <taxon>Streptophyta</taxon>
        <taxon>Embryophyta</taxon>
        <taxon>Tracheophyta</taxon>
        <taxon>Spermatophyta</taxon>
        <taxon>Magnoliopsida</taxon>
        <taxon>eudicotyledons</taxon>
        <taxon>Gunneridae</taxon>
        <taxon>Pentapetalae</taxon>
        <taxon>asterids</taxon>
        <taxon>lamiids</taxon>
        <taxon>Boraginales</taxon>
        <taxon>Boraginaceae</taxon>
        <taxon>Boraginoideae</taxon>
        <taxon>Lithospermeae</taxon>
        <taxon>Lithospermum</taxon>
    </lineage>
</organism>
<dbReference type="Proteomes" id="UP001454036">
    <property type="component" value="Unassembled WGS sequence"/>
</dbReference>